<feature type="compositionally biased region" description="Low complexity" evidence="1">
    <location>
        <begin position="366"/>
        <end position="375"/>
    </location>
</feature>
<feature type="region of interest" description="Disordered" evidence="1">
    <location>
        <begin position="328"/>
        <end position="406"/>
    </location>
</feature>
<organism evidence="2 3">
    <name type="scientific">Saccharothrix saharensis</name>
    <dbReference type="NCBI Taxonomy" id="571190"/>
    <lineage>
        <taxon>Bacteria</taxon>
        <taxon>Bacillati</taxon>
        <taxon>Actinomycetota</taxon>
        <taxon>Actinomycetes</taxon>
        <taxon>Pseudonocardiales</taxon>
        <taxon>Pseudonocardiaceae</taxon>
        <taxon>Saccharothrix</taxon>
    </lineage>
</organism>
<gene>
    <name evidence="2" type="ORF">FHX81_1471</name>
</gene>
<comment type="caution">
    <text evidence="2">The sequence shown here is derived from an EMBL/GenBank/DDBJ whole genome shotgun (WGS) entry which is preliminary data.</text>
</comment>
<protein>
    <submittedName>
        <fullName evidence="2">Uncharacterized protein</fullName>
    </submittedName>
</protein>
<evidence type="ECO:0000256" key="1">
    <source>
        <dbReference type="SAM" id="MobiDB-lite"/>
    </source>
</evidence>
<proteinExistence type="predicted"/>
<evidence type="ECO:0000313" key="3">
    <source>
        <dbReference type="Proteomes" id="UP000316628"/>
    </source>
</evidence>
<evidence type="ECO:0000313" key="2">
    <source>
        <dbReference type="EMBL" id="TQM79175.1"/>
    </source>
</evidence>
<feature type="compositionally biased region" description="Low complexity" evidence="1">
    <location>
        <begin position="382"/>
        <end position="406"/>
    </location>
</feature>
<keyword evidence="3" id="KW-1185">Reference proteome</keyword>
<name>A0A543J8K3_9PSEU</name>
<dbReference type="Proteomes" id="UP000316628">
    <property type="component" value="Unassembled WGS sequence"/>
</dbReference>
<accession>A0A543J8K3</accession>
<sequence>MTRLTADVPARPRDHALNAVRGVAERLRTDQQFIGAPAGRGGAVSAASARVERLIAVFAPVVAAAEQWHTANPAGDSLGMMNEAAGTWLAGRALDHWDRGGWYYASGAAAFVAAGAVALVEAGEQVLSMGFHEAATEVSRAYTRGDISWNEGESILTSAAWRALLTAAVTRGAGAAASRLGGAAATGAGFATRSVGYGLAGGAVAGGVSAAASLGTQSLLTALLQDHFNGGVARSIWRQGIPSGGQWAVAIPLGMLLGAGAGARAVRLGNAELIGSTVDLPEGRFRVLAITPDGQVVLAPVGLRSTPPPPPPSVIEMVFDANTGHWEAVGSGARPASASGPATLAAPPGRGGAPVTAPAGPPVPVLPRGLPAPGGTSAVRDPAPLTATAPATTAPAGTAPAVDTPPATARTAAADRRVAETGTALATATREVASARTRVATAEAALHTARADGAPAAVRVAEANLRRARNALDREVAGEATARREATAAQRGRGEILRIEAEIARLTREVLLELNPPGGFTVEQVRAGRRPNVIPPVGQAGGLRYHQLAAQLRRNHQLLADEVSGLTRSLVEQTAAATPGAAARPVALRNAAALDPALRPVGTVPIDVTTGAPMTATTRWSTDHLMPRAEIARDPRFPRLTPPQRNSVLLDVPENYLPLPNGVNSEKNDRTIEEWIAWRAAAGRPLPQAVADALRAADVRARAAIEALFNRFLPPT</sequence>
<dbReference type="AlphaFoldDB" id="A0A543J8K3"/>
<dbReference type="EMBL" id="VFPP01000001">
    <property type="protein sequence ID" value="TQM79175.1"/>
    <property type="molecule type" value="Genomic_DNA"/>
</dbReference>
<feature type="compositionally biased region" description="Low complexity" evidence="1">
    <location>
        <begin position="328"/>
        <end position="358"/>
    </location>
</feature>
<reference evidence="2 3" key="1">
    <citation type="submission" date="2019-06" db="EMBL/GenBank/DDBJ databases">
        <title>Sequencing the genomes of 1000 actinobacteria strains.</title>
        <authorList>
            <person name="Klenk H.-P."/>
        </authorList>
    </citation>
    <scope>NUCLEOTIDE SEQUENCE [LARGE SCALE GENOMIC DNA]</scope>
    <source>
        <strain evidence="2 3">DSM 45456</strain>
    </source>
</reference>